<evidence type="ECO:0000313" key="1">
    <source>
        <dbReference type="EMBL" id="KAF3327869.1"/>
    </source>
</evidence>
<organism evidence="1 2">
    <name type="scientific">Carex littledalei</name>
    <dbReference type="NCBI Taxonomy" id="544730"/>
    <lineage>
        <taxon>Eukaryota</taxon>
        <taxon>Viridiplantae</taxon>
        <taxon>Streptophyta</taxon>
        <taxon>Embryophyta</taxon>
        <taxon>Tracheophyta</taxon>
        <taxon>Spermatophyta</taxon>
        <taxon>Magnoliopsida</taxon>
        <taxon>Liliopsida</taxon>
        <taxon>Poales</taxon>
        <taxon>Cyperaceae</taxon>
        <taxon>Cyperoideae</taxon>
        <taxon>Cariceae</taxon>
        <taxon>Carex</taxon>
        <taxon>Carex subgen. Euthyceras</taxon>
    </lineage>
</organism>
<gene>
    <name evidence="1" type="ORF">FCM35_KLT06475</name>
</gene>
<proteinExistence type="predicted"/>
<keyword evidence="2" id="KW-1185">Reference proteome</keyword>
<protein>
    <submittedName>
        <fullName evidence="1">Uncharacterized protein</fullName>
    </submittedName>
</protein>
<dbReference type="Proteomes" id="UP000623129">
    <property type="component" value="Unassembled WGS sequence"/>
</dbReference>
<reference evidence="1" key="1">
    <citation type="submission" date="2020-01" db="EMBL/GenBank/DDBJ databases">
        <title>Genome sequence of Kobresia littledalei, the first chromosome-level genome in the family Cyperaceae.</title>
        <authorList>
            <person name="Qu G."/>
        </authorList>
    </citation>
    <scope>NUCLEOTIDE SEQUENCE</scope>
    <source>
        <strain evidence="1">C.B.Clarke</strain>
        <tissue evidence="1">Leaf</tissue>
    </source>
</reference>
<name>A0A833VLJ6_9POAL</name>
<evidence type="ECO:0000313" key="2">
    <source>
        <dbReference type="Proteomes" id="UP000623129"/>
    </source>
</evidence>
<accession>A0A833VLJ6</accession>
<sequence length="90" mass="10075">METVAATVMAVPPFRADIVTLLRYLLLTASKFNDYNVTEYVKRRSRSLILPPKSGPAARPLDSRAAPRRKVESLLSIHESYDSFIGELPV</sequence>
<comment type="caution">
    <text evidence="1">The sequence shown here is derived from an EMBL/GenBank/DDBJ whole genome shotgun (WGS) entry which is preliminary data.</text>
</comment>
<dbReference type="AlphaFoldDB" id="A0A833VLJ6"/>
<dbReference type="EMBL" id="SWLB01000016">
    <property type="protein sequence ID" value="KAF3327869.1"/>
    <property type="molecule type" value="Genomic_DNA"/>
</dbReference>